<keyword evidence="1" id="KW-0812">Transmembrane</keyword>
<feature type="transmembrane region" description="Helical" evidence="1">
    <location>
        <begin position="90"/>
        <end position="108"/>
    </location>
</feature>
<organism evidence="2 3">
    <name type="scientific">Methanobacterium congolense</name>
    <dbReference type="NCBI Taxonomy" id="118062"/>
    <lineage>
        <taxon>Archaea</taxon>
        <taxon>Methanobacteriati</taxon>
        <taxon>Methanobacteriota</taxon>
        <taxon>Methanomada group</taxon>
        <taxon>Methanobacteria</taxon>
        <taxon>Methanobacteriales</taxon>
        <taxon>Methanobacteriaceae</taxon>
        <taxon>Methanobacterium</taxon>
    </lineage>
</organism>
<feature type="transmembrane region" description="Helical" evidence="1">
    <location>
        <begin position="58"/>
        <end position="78"/>
    </location>
</feature>
<evidence type="ECO:0000313" key="3">
    <source>
        <dbReference type="Proteomes" id="UP000094707"/>
    </source>
</evidence>
<protein>
    <recommendedName>
        <fullName evidence="4">TIGR04086 family membrane protein</fullName>
    </recommendedName>
</protein>
<dbReference type="Proteomes" id="UP000094707">
    <property type="component" value="Chromosome I"/>
</dbReference>
<proteinExistence type="predicted"/>
<keyword evidence="3" id="KW-1185">Reference proteome</keyword>
<dbReference type="EMBL" id="LT607756">
    <property type="protein sequence ID" value="SCG85181.1"/>
    <property type="molecule type" value="Genomic_DNA"/>
</dbReference>
<keyword evidence="1" id="KW-1133">Transmembrane helix</keyword>
<reference evidence="2 3" key="1">
    <citation type="submission" date="2016-08" db="EMBL/GenBank/DDBJ databases">
        <authorList>
            <person name="Seilhamer J.J."/>
        </authorList>
    </citation>
    <scope>NUCLEOTIDE SEQUENCE [LARGE SCALE GENOMIC DNA]</scope>
    <source>
        <strain evidence="2">Buetzberg</strain>
    </source>
</reference>
<dbReference type="STRING" id="118062.MCBB_0607"/>
<feature type="transmembrane region" description="Helical" evidence="1">
    <location>
        <begin position="30"/>
        <end position="52"/>
    </location>
</feature>
<dbReference type="AlphaFoldDB" id="A0A1D3L0J7"/>
<evidence type="ECO:0000313" key="2">
    <source>
        <dbReference type="EMBL" id="SCG85181.1"/>
    </source>
</evidence>
<gene>
    <name evidence="2" type="ORF">MCBB_0607</name>
</gene>
<dbReference type="KEGG" id="mcub:MCBB_0607"/>
<name>A0A1D3L0J7_9EURY</name>
<sequence length="143" mass="16177">MHVNKRKLNKWKKGVECYKIRKKWLLMKRYHPVIAIILGNIITGFLGGFVIILPISLLSHILVIFIFVLGGFSATYLSRTNKATIGFYNSLLYSISSLIGAIFIFKTGLTPNKVLILFIYFPILGLIGGFIAKTLRSRRGNEN</sequence>
<evidence type="ECO:0008006" key="4">
    <source>
        <dbReference type="Google" id="ProtNLM"/>
    </source>
</evidence>
<keyword evidence="1" id="KW-0472">Membrane</keyword>
<accession>A0A1D3L0J7</accession>
<feature type="transmembrane region" description="Helical" evidence="1">
    <location>
        <begin position="114"/>
        <end position="132"/>
    </location>
</feature>
<evidence type="ECO:0000256" key="1">
    <source>
        <dbReference type="SAM" id="Phobius"/>
    </source>
</evidence>